<keyword evidence="8" id="KW-1185">Reference proteome</keyword>
<dbReference type="Gene3D" id="3.30.590.10">
    <property type="entry name" value="Glutamine synthetase/guanido kinase, catalytic domain"/>
    <property type="match status" value="1"/>
</dbReference>
<dbReference type="InterPro" id="IPR014746">
    <property type="entry name" value="Gln_synth/guanido_kin_cat_dom"/>
</dbReference>
<protein>
    <submittedName>
        <fullName evidence="7">Glutamate--putrescine ligase</fullName>
    </submittedName>
</protein>
<dbReference type="Proteomes" id="UP000219167">
    <property type="component" value="Unassembled WGS sequence"/>
</dbReference>
<comment type="cofactor">
    <cofactor evidence="1">
        <name>Mg(2+)</name>
        <dbReference type="ChEBI" id="CHEBI:18420"/>
    </cofactor>
</comment>
<evidence type="ECO:0000313" key="7">
    <source>
        <dbReference type="EMBL" id="SOC35792.1"/>
    </source>
</evidence>
<dbReference type="InterPro" id="IPR027303">
    <property type="entry name" value="Gln_synth_gly_rich_site"/>
</dbReference>
<dbReference type="AlphaFoldDB" id="A0A285U1V6"/>
<evidence type="ECO:0000259" key="6">
    <source>
        <dbReference type="PROSITE" id="PS51987"/>
    </source>
</evidence>
<dbReference type="PANTHER" id="PTHR43785:SF12">
    <property type="entry name" value="TYPE-1 GLUTAMINE SYNTHETASE 2"/>
    <property type="match status" value="1"/>
</dbReference>
<dbReference type="InterPro" id="IPR036651">
    <property type="entry name" value="Gln_synt_N_sf"/>
</dbReference>
<proteinExistence type="inferred from homology"/>
<evidence type="ECO:0000256" key="1">
    <source>
        <dbReference type="ARBA" id="ARBA00001946"/>
    </source>
</evidence>
<dbReference type="SMART" id="SM01230">
    <property type="entry name" value="Gln-synt_C"/>
    <property type="match status" value="1"/>
</dbReference>
<accession>A0A285U1V6</accession>
<name>A0A285U1V6_9HYPH</name>
<evidence type="ECO:0000256" key="2">
    <source>
        <dbReference type="ARBA" id="ARBA00022598"/>
    </source>
</evidence>
<dbReference type="OrthoDB" id="9807095at2"/>
<evidence type="ECO:0000256" key="5">
    <source>
        <dbReference type="RuleBase" id="RU000384"/>
    </source>
</evidence>
<dbReference type="RefSeq" id="WP_097136258.1">
    <property type="nucleotide sequence ID" value="NZ_OBQD01000002.1"/>
</dbReference>
<dbReference type="SUPFAM" id="SSF54368">
    <property type="entry name" value="Glutamine synthetase, N-terminal domain"/>
    <property type="match status" value="1"/>
</dbReference>
<feature type="domain" description="GS catalytic" evidence="6">
    <location>
        <begin position="128"/>
        <end position="462"/>
    </location>
</feature>
<comment type="similarity">
    <text evidence="4 5">Belongs to the glutamine synthetase family.</text>
</comment>
<gene>
    <name evidence="7" type="ORF">SAMN05892877_102128</name>
</gene>
<dbReference type="InterPro" id="IPR008146">
    <property type="entry name" value="Gln_synth_cat_dom"/>
</dbReference>
<sequence>MTKDTAARPQGVADIAEAEAFLTAHPETTAFDLVLIDANGIARGKIIRRHELLPIFRSGRHLPGSILGLDVSGEDVEETGLVWSDGDADRRAWPIAGSLVPLPWTNPPRGEVRLSLFELDGAPMAADPRQVLSRRDTLLKAQGFHPVLAYELEFYLLDRERDAAGNFQPLRLPLSGERPEGIQVYGVNELDRLEPFIDAVYRAAEAQGLPVETMISEYAQGQFELTLRHGSALRAADDLVMLKRLLRALALRHGMMACFMAKPFPGRAGSGMHVHASLADAAGDNLFADRAGELSPLMTQAVAGLLETMDESMLVFAPHLNSWRRFSAQSYAPTTPTWGTNNRSVAVRIPAGAGAGRHLEQRAAGIDANPYLVGATVLAAMQRGIVSKADPGPQTTAYADGAGDSLPPDWRSAIDKAAASSFLKEALGERMHHVFLALKRAEFRRFAAEITPLERSLYGEIV</sequence>
<dbReference type="GO" id="GO:0006598">
    <property type="term" value="P:polyamine catabolic process"/>
    <property type="evidence" value="ECO:0007669"/>
    <property type="project" value="TreeGrafter"/>
</dbReference>
<organism evidence="7 8">
    <name type="scientific">Rhizobium subbaraonis</name>
    <dbReference type="NCBI Taxonomy" id="908946"/>
    <lineage>
        <taxon>Bacteria</taxon>
        <taxon>Pseudomonadati</taxon>
        <taxon>Pseudomonadota</taxon>
        <taxon>Alphaproteobacteria</taxon>
        <taxon>Hyphomicrobiales</taxon>
        <taxon>Rhizobiaceae</taxon>
        <taxon>Rhizobium/Agrobacterium group</taxon>
        <taxon>Rhizobium</taxon>
    </lineage>
</organism>
<dbReference type="GO" id="GO:0006542">
    <property type="term" value="P:glutamine biosynthetic process"/>
    <property type="evidence" value="ECO:0007669"/>
    <property type="project" value="InterPro"/>
</dbReference>
<dbReference type="Pfam" id="PF00120">
    <property type="entry name" value="Gln-synt_C"/>
    <property type="match status" value="1"/>
</dbReference>
<dbReference type="SUPFAM" id="SSF55931">
    <property type="entry name" value="Glutamine synthetase/guanido kinase"/>
    <property type="match status" value="1"/>
</dbReference>
<dbReference type="GO" id="GO:0004356">
    <property type="term" value="F:glutamine synthetase activity"/>
    <property type="evidence" value="ECO:0007669"/>
    <property type="project" value="InterPro"/>
</dbReference>
<dbReference type="PROSITE" id="PS51987">
    <property type="entry name" value="GS_CATALYTIC"/>
    <property type="match status" value="1"/>
</dbReference>
<reference evidence="7 8" key="1">
    <citation type="submission" date="2017-08" db="EMBL/GenBank/DDBJ databases">
        <authorList>
            <person name="de Groot N.N."/>
        </authorList>
    </citation>
    <scope>NUCLEOTIDE SEQUENCE [LARGE SCALE GENOMIC DNA]</scope>
    <source>
        <strain evidence="7 8">JC85</strain>
    </source>
</reference>
<evidence type="ECO:0000256" key="4">
    <source>
        <dbReference type="PROSITE-ProRule" id="PRU01331"/>
    </source>
</evidence>
<dbReference type="PROSITE" id="PS00181">
    <property type="entry name" value="GLNA_ATP"/>
    <property type="match status" value="1"/>
</dbReference>
<keyword evidence="3" id="KW-0460">Magnesium</keyword>
<dbReference type="EMBL" id="OBQD01000002">
    <property type="protein sequence ID" value="SOC35792.1"/>
    <property type="molecule type" value="Genomic_DNA"/>
</dbReference>
<dbReference type="PANTHER" id="PTHR43785">
    <property type="entry name" value="GAMMA-GLUTAMYLPUTRESCINE SYNTHETASE"/>
    <property type="match status" value="1"/>
</dbReference>
<evidence type="ECO:0000313" key="8">
    <source>
        <dbReference type="Proteomes" id="UP000219167"/>
    </source>
</evidence>
<keyword evidence="2 7" id="KW-0436">Ligase</keyword>
<evidence type="ECO:0000256" key="3">
    <source>
        <dbReference type="ARBA" id="ARBA00022842"/>
    </source>
</evidence>